<dbReference type="EMBL" id="CABITT030000006">
    <property type="protein sequence ID" value="VVB07859.1"/>
    <property type="molecule type" value="Genomic_DNA"/>
</dbReference>
<dbReference type="InterPro" id="IPR039145">
    <property type="entry name" value="Ribosomal_mL40_metazoa/plant"/>
</dbReference>
<dbReference type="PANTHER" id="PTHR13359:SF2">
    <property type="entry name" value="LARGE RIBOSOMAL SUBUNIT PROTEIN ML40"/>
    <property type="match status" value="1"/>
</dbReference>
<feature type="compositionally biased region" description="Gly residues" evidence="1">
    <location>
        <begin position="52"/>
        <end position="62"/>
    </location>
</feature>
<dbReference type="Proteomes" id="UP000489600">
    <property type="component" value="Unassembled WGS sequence"/>
</dbReference>
<evidence type="ECO:0000313" key="2">
    <source>
        <dbReference type="EMBL" id="VVB07859.1"/>
    </source>
</evidence>
<dbReference type="GO" id="GO:0005762">
    <property type="term" value="C:mitochondrial large ribosomal subunit"/>
    <property type="evidence" value="ECO:0007669"/>
    <property type="project" value="InterPro"/>
</dbReference>
<keyword evidence="3" id="KW-1185">Reference proteome</keyword>
<evidence type="ECO:0000313" key="3">
    <source>
        <dbReference type="Proteomes" id="UP000489600"/>
    </source>
</evidence>
<dbReference type="PANTHER" id="PTHR13359">
    <property type="entry name" value="39S RIBOSOMAL PROTEIN L40, MITOCHONDRIAL"/>
    <property type="match status" value="1"/>
</dbReference>
<evidence type="ECO:0000256" key="1">
    <source>
        <dbReference type="SAM" id="MobiDB-lite"/>
    </source>
</evidence>
<proteinExistence type="predicted"/>
<protein>
    <submittedName>
        <fullName evidence="2">Uncharacterized protein</fullName>
    </submittedName>
</protein>
<accession>A0A565C2H9</accession>
<organism evidence="2 3">
    <name type="scientific">Arabis nemorensis</name>
    <dbReference type="NCBI Taxonomy" id="586526"/>
    <lineage>
        <taxon>Eukaryota</taxon>
        <taxon>Viridiplantae</taxon>
        <taxon>Streptophyta</taxon>
        <taxon>Embryophyta</taxon>
        <taxon>Tracheophyta</taxon>
        <taxon>Spermatophyta</taxon>
        <taxon>Magnoliopsida</taxon>
        <taxon>eudicotyledons</taxon>
        <taxon>Gunneridae</taxon>
        <taxon>Pentapetalae</taxon>
        <taxon>rosids</taxon>
        <taxon>malvids</taxon>
        <taxon>Brassicales</taxon>
        <taxon>Brassicaceae</taxon>
        <taxon>Arabideae</taxon>
        <taxon>Arabis</taxon>
    </lineage>
</organism>
<name>A0A565C2H9_9BRAS</name>
<feature type="compositionally biased region" description="Basic residues" evidence="1">
    <location>
        <begin position="41"/>
        <end position="51"/>
    </location>
</feature>
<dbReference type="OrthoDB" id="64875at2759"/>
<feature type="region of interest" description="Disordered" evidence="1">
    <location>
        <begin position="24"/>
        <end position="72"/>
    </location>
</feature>
<dbReference type="AlphaFoldDB" id="A0A565C2H9"/>
<reference evidence="2" key="1">
    <citation type="submission" date="2019-07" db="EMBL/GenBank/DDBJ databases">
        <authorList>
            <person name="Dittberner H."/>
        </authorList>
    </citation>
    <scope>NUCLEOTIDE SEQUENCE [LARGE SCALE GENOMIC DNA]</scope>
</reference>
<sequence length="254" mass="27970">MIRVTRPKPIIDSLSYHLLQRCSVSGTPKGKSKLKTGQPLKRNKLTTKKGGKSGGGGGGGAVDGEEAVKGKGRISDEKQKLYEQCLNAPCPVRYLTPKEMEREGQREKLGLISKEKQRDMEIQKKGGASSMGITEEPMRIGTPGLDYISLGIFEAEELPKYKLTMEDGEKLAKEYSKVLMREHRDRRAAETALLNLKKAAIEALPEDLKKAALEPDLTPFPSNRGMATLTPPIEGYLETVMDAAKKSSSKEKLR</sequence>
<gene>
    <name evidence="2" type="ORF">ANE_LOCUS18303</name>
</gene>
<comment type="caution">
    <text evidence="2">The sequence shown here is derived from an EMBL/GenBank/DDBJ whole genome shotgun (WGS) entry which is preliminary data.</text>
</comment>